<name>A0A5C3QZ55_9AGAR</name>
<dbReference type="AlphaFoldDB" id="A0A5C3QZ55"/>
<proteinExistence type="predicted"/>
<evidence type="ECO:0000313" key="1">
    <source>
        <dbReference type="EMBL" id="TFL06100.1"/>
    </source>
</evidence>
<reference evidence="1 2" key="1">
    <citation type="journal article" date="2019" name="Nat. Ecol. Evol.">
        <title>Megaphylogeny resolves global patterns of mushroom evolution.</title>
        <authorList>
            <person name="Varga T."/>
            <person name="Krizsan K."/>
            <person name="Foldi C."/>
            <person name="Dima B."/>
            <person name="Sanchez-Garcia M."/>
            <person name="Sanchez-Ramirez S."/>
            <person name="Szollosi G.J."/>
            <person name="Szarkandi J.G."/>
            <person name="Papp V."/>
            <person name="Albert L."/>
            <person name="Andreopoulos W."/>
            <person name="Angelini C."/>
            <person name="Antonin V."/>
            <person name="Barry K.W."/>
            <person name="Bougher N.L."/>
            <person name="Buchanan P."/>
            <person name="Buyck B."/>
            <person name="Bense V."/>
            <person name="Catcheside P."/>
            <person name="Chovatia M."/>
            <person name="Cooper J."/>
            <person name="Damon W."/>
            <person name="Desjardin D."/>
            <person name="Finy P."/>
            <person name="Geml J."/>
            <person name="Haridas S."/>
            <person name="Hughes K."/>
            <person name="Justo A."/>
            <person name="Karasinski D."/>
            <person name="Kautmanova I."/>
            <person name="Kiss B."/>
            <person name="Kocsube S."/>
            <person name="Kotiranta H."/>
            <person name="LaButti K.M."/>
            <person name="Lechner B.E."/>
            <person name="Liimatainen K."/>
            <person name="Lipzen A."/>
            <person name="Lukacs Z."/>
            <person name="Mihaltcheva S."/>
            <person name="Morgado L.N."/>
            <person name="Niskanen T."/>
            <person name="Noordeloos M.E."/>
            <person name="Ohm R.A."/>
            <person name="Ortiz-Santana B."/>
            <person name="Ovrebo C."/>
            <person name="Racz N."/>
            <person name="Riley R."/>
            <person name="Savchenko A."/>
            <person name="Shiryaev A."/>
            <person name="Soop K."/>
            <person name="Spirin V."/>
            <person name="Szebenyi C."/>
            <person name="Tomsovsky M."/>
            <person name="Tulloss R.E."/>
            <person name="Uehling J."/>
            <person name="Grigoriev I.V."/>
            <person name="Vagvolgyi C."/>
            <person name="Papp T."/>
            <person name="Martin F.M."/>
            <person name="Miettinen O."/>
            <person name="Hibbett D.S."/>
            <person name="Nagy L.G."/>
        </authorList>
    </citation>
    <scope>NUCLEOTIDE SEQUENCE [LARGE SCALE GENOMIC DNA]</scope>
    <source>
        <strain evidence="1 2">CBS 309.79</strain>
    </source>
</reference>
<accession>A0A5C3QZ55</accession>
<protein>
    <submittedName>
        <fullName evidence="1">Uncharacterized protein</fullName>
    </submittedName>
</protein>
<keyword evidence="2" id="KW-1185">Reference proteome</keyword>
<dbReference type="Proteomes" id="UP000305067">
    <property type="component" value="Unassembled WGS sequence"/>
</dbReference>
<evidence type="ECO:0000313" key="2">
    <source>
        <dbReference type="Proteomes" id="UP000305067"/>
    </source>
</evidence>
<organism evidence="1 2">
    <name type="scientific">Pterulicium gracile</name>
    <dbReference type="NCBI Taxonomy" id="1884261"/>
    <lineage>
        <taxon>Eukaryota</taxon>
        <taxon>Fungi</taxon>
        <taxon>Dikarya</taxon>
        <taxon>Basidiomycota</taxon>
        <taxon>Agaricomycotina</taxon>
        <taxon>Agaricomycetes</taxon>
        <taxon>Agaricomycetidae</taxon>
        <taxon>Agaricales</taxon>
        <taxon>Pleurotineae</taxon>
        <taxon>Pterulaceae</taxon>
        <taxon>Pterulicium</taxon>
    </lineage>
</organism>
<gene>
    <name evidence="1" type="ORF">BDV98DRAFT_138131</name>
</gene>
<sequence>MERVGFVQKIWLVRDHITAGPSQRDDQESWLSIWASPTYQSEMSSDTTCQTWRIPPLATPGMTTNNSLYLRRSVETA</sequence>
<dbReference type="EMBL" id="ML178815">
    <property type="protein sequence ID" value="TFL06100.1"/>
    <property type="molecule type" value="Genomic_DNA"/>
</dbReference>